<reference evidence="7 8" key="1">
    <citation type="submission" date="2018-10" db="EMBL/GenBank/DDBJ databases">
        <title>Sequencing the genomes of 1000 actinobacteria strains.</title>
        <authorList>
            <person name="Klenk H.-P."/>
        </authorList>
    </citation>
    <scope>NUCLEOTIDE SEQUENCE [LARGE SCALE GENOMIC DNA]</scope>
    <source>
        <strain evidence="7 8">DSM 43911</strain>
    </source>
</reference>
<dbReference type="InterPro" id="IPR005158">
    <property type="entry name" value="BTAD"/>
</dbReference>
<dbReference type="GO" id="GO:0006355">
    <property type="term" value="P:regulation of DNA-templated transcription"/>
    <property type="evidence" value="ECO:0007669"/>
    <property type="project" value="InterPro"/>
</dbReference>
<dbReference type="Pfam" id="PF03704">
    <property type="entry name" value="BTAD"/>
    <property type="match status" value="1"/>
</dbReference>
<name>A0A495XCC1_9PSEU</name>
<dbReference type="CDD" id="cd15831">
    <property type="entry name" value="BTAD"/>
    <property type="match status" value="1"/>
</dbReference>
<dbReference type="SMART" id="SM01043">
    <property type="entry name" value="BTAD"/>
    <property type="match status" value="1"/>
</dbReference>
<proteinExistence type="inferred from homology"/>
<evidence type="ECO:0000256" key="1">
    <source>
        <dbReference type="ARBA" id="ARBA00005820"/>
    </source>
</evidence>
<dbReference type="InterPro" id="IPR011990">
    <property type="entry name" value="TPR-like_helical_dom_sf"/>
</dbReference>
<gene>
    <name evidence="7" type="ORF">DFJ66_5459</name>
</gene>
<keyword evidence="4" id="KW-0804">Transcription</keyword>
<dbReference type="GO" id="GO:0043531">
    <property type="term" value="F:ADP binding"/>
    <property type="evidence" value="ECO:0007669"/>
    <property type="project" value="InterPro"/>
</dbReference>
<feature type="DNA-binding region" description="OmpR/PhoB-type" evidence="5">
    <location>
        <begin position="1"/>
        <end position="94"/>
    </location>
</feature>
<evidence type="ECO:0000313" key="7">
    <source>
        <dbReference type="EMBL" id="RKT72151.1"/>
    </source>
</evidence>
<protein>
    <submittedName>
        <fullName evidence="7">DNA-binding SARP family transcriptional activator</fullName>
    </submittedName>
</protein>
<keyword evidence="2" id="KW-0805">Transcription regulation</keyword>
<dbReference type="SUPFAM" id="SSF46894">
    <property type="entry name" value="C-terminal effector domain of the bipartite response regulators"/>
    <property type="match status" value="1"/>
</dbReference>
<feature type="domain" description="OmpR/PhoB-type" evidence="6">
    <location>
        <begin position="1"/>
        <end position="94"/>
    </location>
</feature>
<dbReference type="PANTHER" id="PTHR35807:SF1">
    <property type="entry name" value="TRANSCRIPTIONAL REGULATOR REDD"/>
    <property type="match status" value="1"/>
</dbReference>
<dbReference type="Gene3D" id="1.25.40.10">
    <property type="entry name" value="Tetratricopeptide repeat domain"/>
    <property type="match status" value="2"/>
</dbReference>
<keyword evidence="3 5" id="KW-0238">DNA-binding</keyword>
<sequence>MRTAFKVLGPLEVRRDGELVPIPAGRTRVLLASLLLRAGETLSVDTLVERLWDGAPPSPHRARSTLHMVMTRLRQALGDVNVVRTTFNGYVADIGPDELDLHVFRRLVEQARFADALALYRGDPLSDVRSDVLHAEEVAPLLEERLVVLERRIDADLDAGRSAELVAELRALTTRHPLRERFWGQLMLALSRSGRQADALATYRSVTKLLDDELGVAPGPELREVHQTVLSGAPHSPSWPLPRQLPPDIADFVGREDLHREVTAVFTTPTSPTAVPIAVVTGPPGSGKSALTVHLAHRLSERFPDGQLFVRLGDGTHRPRDTGEVLAELLTGVGVGLASIPEDVEARAAAFRSRVADRAVLLVLDGAADLEQVRLLLPGGARCGVLVSSRHHLTGLPGGRVLRLDPLGHADALRLLSGIIGDDRVDRERAAADVVVEATGGLPLALRIVGARLATRPSLPLSALAARLSDERRRLDELSTADMEVRAGFELSYAELDDDVATAFRRLGLLGPLDFAAWSVSVLTDGDGERLVEHLVNANLLQEMGVDATGEPRYRLHDLLAVYAAELVARDDPTENRARLRRHAEALLLLSDLAQHDTRLYVDMLPMRPIDVHEPALAHDADRVTRSSAAWLVAEQRQIVRAVEVAAREGWPDIAADLADRASHLDLDVFIGSAGMARLHALSSASARAAGDTNLALRMEHHRLSEAAKDVVDARIIDDFRKCAEGLEAIGDTLTLACHLATWAYYQSVYDGKPAVDMAARAATLAEQAGDETVYLSALREYASMVAWSGRMADALPLFEKAITLSRTQPDKLSEAQVQHRISMYALRNNDLELAARASRTTMELLANTHDLRATAHVLSHASRVDAALGNHDSAIDKAQRAYEMFTGLAEGIGSATAAANVAESYLAADRPADALAFLEKAMSTHEGVGASEALDRMAEARVRARQALQRP</sequence>
<dbReference type="InterPro" id="IPR036388">
    <property type="entry name" value="WH-like_DNA-bd_sf"/>
</dbReference>
<dbReference type="Gene3D" id="1.10.10.10">
    <property type="entry name" value="Winged helix-like DNA-binding domain superfamily/Winged helix DNA-binding domain"/>
    <property type="match status" value="1"/>
</dbReference>
<dbReference type="SUPFAM" id="SSF48452">
    <property type="entry name" value="TPR-like"/>
    <property type="match status" value="2"/>
</dbReference>
<dbReference type="PRINTS" id="PR00364">
    <property type="entry name" value="DISEASERSIST"/>
</dbReference>
<dbReference type="GO" id="GO:0000160">
    <property type="term" value="P:phosphorelay signal transduction system"/>
    <property type="evidence" value="ECO:0007669"/>
    <property type="project" value="InterPro"/>
</dbReference>
<evidence type="ECO:0000313" key="8">
    <source>
        <dbReference type="Proteomes" id="UP000272729"/>
    </source>
</evidence>
<dbReference type="InterPro" id="IPR041664">
    <property type="entry name" value="AAA_16"/>
</dbReference>
<dbReference type="Pfam" id="PF13191">
    <property type="entry name" value="AAA_16"/>
    <property type="match status" value="1"/>
</dbReference>
<evidence type="ECO:0000256" key="2">
    <source>
        <dbReference type="ARBA" id="ARBA00023015"/>
    </source>
</evidence>
<evidence type="ECO:0000256" key="3">
    <source>
        <dbReference type="ARBA" id="ARBA00023125"/>
    </source>
</evidence>
<dbReference type="InterPro" id="IPR051677">
    <property type="entry name" value="AfsR-DnrI-RedD_regulator"/>
</dbReference>
<dbReference type="OrthoDB" id="3587032at2"/>
<dbReference type="RefSeq" id="WP_121224967.1">
    <property type="nucleotide sequence ID" value="NZ_JBIUBA010000017.1"/>
</dbReference>
<dbReference type="AlphaFoldDB" id="A0A495XCC1"/>
<dbReference type="Gene3D" id="3.40.50.300">
    <property type="entry name" value="P-loop containing nucleotide triphosphate hydrolases"/>
    <property type="match status" value="1"/>
</dbReference>
<comment type="similarity">
    <text evidence="1">Belongs to the AfsR/DnrI/RedD regulatory family.</text>
</comment>
<dbReference type="PANTHER" id="PTHR35807">
    <property type="entry name" value="TRANSCRIPTIONAL REGULATOR REDD-RELATED"/>
    <property type="match status" value="1"/>
</dbReference>
<accession>A0A495XCC1</accession>
<dbReference type="InterPro" id="IPR027417">
    <property type="entry name" value="P-loop_NTPase"/>
</dbReference>
<comment type="caution">
    <text evidence="7">The sequence shown here is derived from an EMBL/GenBank/DDBJ whole genome shotgun (WGS) entry which is preliminary data.</text>
</comment>
<dbReference type="GO" id="GO:0003677">
    <property type="term" value="F:DNA binding"/>
    <property type="evidence" value="ECO:0007669"/>
    <property type="project" value="UniProtKB-UniRule"/>
</dbReference>
<evidence type="ECO:0000256" key="5">
    <source>
        <dbReference type="PROSITE-ProRule" id="PRU01091"/>
    </source>
</evidence>
<keyword evidence="8" id="KW-1185">Reference proteome</keyword>
<evidence type="ECO:0000259" key="6">
    <source>
        <dbReference type="PROSITE" id="PS51755"/>
    </source>
</evidence>
<dbReference type="InterPro" id="IPR001867">
    <property type="entry name" value="OmpR/PhoB-type_DNA-bd"/>
</dbReference>
<dbReference type="SUPFAM" id="SSF52540">
    <property type="entry name" value="P-loop containing nucleoside triphosphate hydrolases"/>
    <property type="match status" value="1"/>
</dbReference>
<dbReference type="SMART" id="SM00862">
    <property type="entry name" value="Trans_reg_C"/>
    <property type="match status" value="1"/>
</dbReference>
<dbReference type="Proteomes" id="UP000272729">
    <property type="component" value="Unassembled WGS sequence"/>
</dbReference>
<dbReference type="EMBL" id="RBXR01000001">
    <property type="protein sequence ID" value="RKT72151.1"/>
    <property type="molecule type" value="Genomic_DNA"/>
</dbReference>
<dbReference type="InterPro" id="IPR016032">
    <property type="entry name" value="Sig_transdc_resp-reg_C-effctor"/>
</dbReference>
<dbReference type="PROSITE" id="PS51755">
    <property type="entry name" value="OMPR_PHOB"/>
    <property type="match status" value="1"/>
</dbReference>
<evidence type="ECO:0000256" key="4">
    <source>
        <dbReference type="ARBA" id="ARBA00023163"/>
    </source>
</evidence>
<organism evidence="7 8">
    <name type="scientific">Saccharothrix variisporea</name>
    <dbReference type="NCBI Taxonomy" id="543527"/>
    <lineage>
        <taxon>Bacteria</taxon>
        <taxon>Bacillati</taxon>
        <taxon>Actinomycetota</taxon>
        <taxon>Actinomycetes</taxon>
        <taxon>Pseudonocardiales</taxon>
        <taxon>Pseudonocardiaceae</taxon>
        <taxon>Saccharothrix</taxon>
    </lineage>
</organism>